<evidence type="ECO:0000313" key="4">
    <source>
        <dbReference type="EMBL" id="KAH3729387.1"/>
    </source>
</evidence>
<reference evidence="4" key="2">
    <citation type="submission" date="2020-11" db="EMBL/GenBank/DDBJ databases">
        <authorList>
            <person name="McCartney M.A."/>
            <person name="Auch B."/>
            <person name="Kono T."/>
            <person name="Mallez S."/>
            <person name="Becker A."/>
            <person name="Gohl D.M."/>
            <person name="Silverstein K.A.T."/>
            <person name="Koren S."/>
            <person name="Bechman K.B."/>
            <person name="Herman A."/>
            <person name="Abrahante J.E."/>
            <person name="Garbe J."/>
        </authorList>
    </citation>
    <scope>NUCLEOTIDE SEQUENCE</scope>
    <source>
        <strain evidence="4">Duluth1</strain>
        <tissue evidence="4">Whole animal</tissue>
    </source>
</reference>
<name>A0A9D4HQK8_DREPO</name>
<feature type="domain" description="SMB" evidence="3">
    <location>
        <begin position="34"/>
        <end position="81"/>
    </location>
</feature>
<feature type="signal peptide" evidence="2">
    <location>
        <begin position="1"/>
        <end position="25"/>
    </location>
</feature>
<dbReference type="EMBL" id="JAIWYP010000012">
    <property type="protein sequence ID" value="KAH3729387.1"/>
    <property type="molecule type" value="Genomic_DNA"/>
</dbReference>
<organism evidence="4 5">
    <name type="scientific">Dreissena polymorpha</name>
    <name type="common">Zebra mussel</name>
    <name type="synonym">Mytilus polymorpha</name>
    <dbReference type="NCBI Taxonomy" id="45954"/>
    <lineage>
        <taxon>Eukaryota</taxon>
        <taxon>Metazoa</taxon>
        <taxon>Spiralia</taxon>
        <taxon>Lophotrochozoa</taxon>
        <taxon>Mollusca</taxon>
        <taxon>Bivalvia</taxon>
        <taxon>Autobranchia</taxon>
        <taxon>Heteroconchia</taxon>
        <taxon>Euheterodonta</taxon>
        <taxon>Imparidentia</taxon>
        <taxon>Neoheterodontei</taxon>
        <taxon>Myida</taxon>
        <taxon>Dreissenoidea</taxon>
        <taxon>Dreissenidae</taxon>
        <taxon>Dreissena</taxon>
    </lineage>
</organism>
<keyword evidence="1" id="KW-1015">Disulfide bond</keyword>
<gene>
    <name evidence="4" type="ORF">DPMN_055355</name>
</gene>
<dbReference type="Proteomes" id="UP000828390">
    <property type="component" value="Unassembled WGS sequence"/>
</dbReference>
<feature type="chain" id="PRO_5039214664" description="SMB domain-containing protein" evidence="2">
    <location>
        <begin position="26"/>
        <end position="104"/>
    </location>
</feature>
<dbReference type="InterPro" id="IPR001212">
    <property type="entry name" value="Somatomedin_B_dom"/>
</dbReference>
<accession>A0A9D4HQK8</accession>
<dbReference type="AlphaFoldDB" id="A0A9D4HQK8"/>
<comment type="caution">
    <text evidence="4">The sequence shown here is derived from an EMBL/GenBank/DDBJ whole genome shotgun (WGS) entry which is preliminary data.</text>
</comment>
<evidence type="ECO:0000256" key="2">
    <source>
        <dbReference type="SAM" id="SignalP"/>
    </source>
</evidence>
<evidence type="ECO:0000313" key="5">
    <source>
        <dbReference type="Proteomes" id="UP000828390"/>
    </source>
</evidence>
<proteinExistence type="predicted"/>
<keyword evidence="2" id="KW-0732">Signal</keyword>
<reference evidence="4" key="1">
    <citation type="journal article" date="2019" name="bioRxiv">
        <title>The Genome of the Zebra Mussel, Dreissena polymorpha: A Resource for Invasive Species Research.</title>
        <authorList>
            <person name="McCartney M.A."/>
            <person name="Auch B."/>
            <person name="Kono T."/>
            <person name="Mallez S."/>
            <person name="Zhang Y."/>
            <person name="Obille A."/>
            <person name="Becker A."/>
            <person name="Abrahante J.E."/>
            <person name="Garbe J."/>
            <person name="Badalamenti J.P."/>
            <person name="Herman A."/>
            <person name="Mangelson H."/>
            <person name="Liachko I."/>
            <person name="Sullivan S."/>
            <person name="Sone E.D."/>
            <person name="Koren S."/>
            <person name="Silverstein K.A.T."/>
            <person name="Beckman K.B."/>
            <person name="Gohl D.M."/>
        </authorList>
    </citation>
    <scope>NUCLEOTIDE SEQUENCE</scope>
    <source>
        <strain evidence="4">Duluth1</strain>
        <tissue evidence="4">Whole animal</tissue>
    </source>
</reference>
<evidence type="ECO:0000256" key="1">
    <source>
        <dbReference type="ARBA" id="ARBA00023157"/>
    </source>
</evidence>
<protein>
    <recommendedName>
        <fullName evidence="3">SMB domain-containing protein</fullName>
    </recommendedName>
</protein>
<dbReference type="PROSITE" id="PS50958">
    <property type="entry name" value="SMB_2"/>
    <property type="match status" value="1"/>
</dbReference>
<sequence length="104" mass="12450">MDSFKFLQCCGLIVILCWRLFQATANYVDFPWYGHTECVDRRRCGNNDQSDYYMPNCHCDFLCRELGDCCEENEPNQIEDRQDRLQYASQFSCELLNNVRRVIR</sequence>
<evidence type="ECO:0000259" key="3">
    <source>
        <dbReference type="PROSITE" id="PS50958"/>
    </source>
</evidence>
<keyword evidence="5" id="KW-1185">Reference proteome</keyword>